<dbReference type="Proteomes" id="UP000185728">
    <property type="component" value="Unassembled WGS sequence"/>
</dbReference>
<accession>A0ABY1KIN0</accession>
<evidence type="ECO:0000313" key="2">
    <source>
        <dbReference type="EMBL" id="SIS39270.1"/>
    </source>
</evidence>
<keyword evidence="2" id="KW-0176">Collagen</keyword>
<dbReference type="PROSITE" id="PS51257">
    <property type="entry name" value="PROKAR_LIPOPROTEIN"/>
    <property type="match status" value="1"/>
</dbReference>
<dbReference type="EMBL" id="FTOB01000001">
    <property type="protein sequence ID" value="SIS39270.1"/>
    <property type="molecule type" value="Genomic_DNA"/>
</dbReference>
<feature type="compositionally biased region" description="Low complexity" evidence="1">
    <location>
        <begin position="38"/>
        <end position="55"/>
    </location>
</feature>
<name>A0ABY1KIN0_9FLAO</name>
<evidence type="ECO:0000313" key="3">
    <source>
        <dbReference type="Proteomes" id="UP000185728"/>
    </source>
</evidence>
<organism evidence="2 3">
    <name type="scientific">Zobellia uliginosa</name>
    <dbReference type="NCBI Taxonomy" id="143224"/>
    <lineage>
        <taxon>Bacteria</taxon>
        <taxon>Pseudomonadati</taxon>
        <taxon>Bacteroidota</taxon>
        <taxon>Flavobacteriia</taxon>
        <taxon>Flavobacteriales</taxon>
        <taxon>Flavobacteriaceae</taxon>
        <taxon>Zobellia</taxon>
    </lineage>
</organism>
<sequence>MKTLRNVLFLTLFGLLTIACSKEGDRGPEGPQGIQGETGPAGADGQDGADGAQGEPGEDGEDGATGTANVIFSDWIPSTFDNNIVATGAGIDIEAERLTNDIMNDGVVIVYGRNEELFTGNDIFPLPQVVGNNQHAFRLEKVGTIRITILSTDGSSVGSPYFEKYRYVLIPGGQSSEGNEGPGSLSKQQHLDYAKMSYDEIVAHFNIPK</sequence>
<proteinExistence type="predicted"/>
<reference evidence="2 3" key="1">
    <citation type="submission" date="2017-01" db="EMBL/GenBank/DDBJ databases">
        <authorList>
            <person name="Varghese N."/>
            <person name="Submissions S."/>
        </authorList>
    </citation>
    <scope>NUCLEOTIDE SEQUENCE [LARGE SCALE GENOMIC DNA]</scope>
    <source>
        <strain evidence="2 3">DSM 2061</strain>
    </source>
</reference>
<dbReference type="Pfam" id="PF01391">
    <property type="entry name" value="Collagen"/>
    <property type="match status" value="1"/>
</dbReference>
<dbReference type="InterPro" id="IPR008160">
    <property type="entry name" value="Collagen"/>
</dbReference>
<protein>
    <submittedName>
        <fullName evidence="2">Collagen triple helix repeat-containing protein</fullName>
    </submittedName>
</protein>
<dbReference type="RefSeq" id="WP_076453285.1">
    <property type="nucleotide sequence ID" value="NZ_FTOB01000001.1"/>
</dbReference>
<feature type="region of interest" description="Disordered" evidence="1">
    <location>
        <begin position="24"/>
        <end position="66"/>
    </location>
</feature>
<keyword evidence="3" id="KW-1185">Reference proteome</keyword>
<comment type="caution">
    <text evidence="2">The sequence shown here is derived from an EMBL/GenBank/DDBJ whole genome shotgun (WGS) entry which is preliminary data.</text>
</comment>
<evidence type="ECO:0000256" key="1">
    <source>
        <dbReference type="SAM" id="MobiDB-lite"/>
    </source>
</evidence>
<gene>
    <name evidence="2" type="ORF">SAMN05421766_101417</name>
</gene>